<gene>
    <name evidence="7" type="ORF">E6B08_24915</name>
</gene>
<dbReference type="Gene3D" id="1.10.101.10">
    <property type="entry name" value="PGBD-like superfamily/PGBD"/>
    <property type="match status" value="1"/>
</dbReference>
<dbReference type="PANTHER" id="PTHR30417">
    <property type="entry name" value="N-ACETYLMURAMOYL-L-ALANINE AMIDASE AMID"/>
    <property type="match status" value="1"/>
</dbReference>
<dbReference type="PANTHER" id="PTHR30417:SF12">
    <property type="entry name" value="N-ACETYLMURAMOYL-L-ALANINE AMIDASE"/>
    <property type="match status" value="1"/>
</dbReference>
<accession>A0A4D6XK36</accession>
<dbReference type="GO" id="GO:0009254">
    <property type="term" value="P:peptidoglycan turnover"/>
    <property type="evidence" value="ECO:0007669"/>
    <property type="project" value="TreeGrafter"/>
</dbReference>
<dbReference type="InterPro" id="IPR036366">
    <property type="entry name" value="PGBDSf"/>
</dbReference>
<dbReference type="EC" id="3.5.1.28" evidence="3"/>
<dbReference type="Pfam" id="PF01510">
    <property type="entry name" value="Amidase_2"/>
    <property type="match status" value="1"/>
</dbReference>
<evidence type="ECO:0000313" key="7">
    <source>
        <dbReference type="EMBL" id="QCI14391.1"/>
    </source>
</evidence>
<dbReference type="OrthoDB" id="9794842at2"/>
<evidence type="ECO:0000256" key="5">
    <source>
        <dbReference type="ARBA" id="ARBA00023316"/>
    </source>
</evidence>
<dbReference type="SMART" id="SM00644">
    <property type="entry name" value="Ami_2"/>
    <property type="match status" value="1"/>
</dbReference>
<dbReference type="GO" id="GO:0071555">
    <property type="term" value="P:cell wall organization"/>
    <property type="evidence" value="ECO:0007669"/>
    <property type="project" value="UniProtKB-KW"/>
</dbReference>
<comment type="catalytic activity">
    <reaction evidence="1">
        <text>Hydrolyzes the link between N-acetylmuramoyl residues and L-amino acid residues in certain cell-wall glycopeptides.</text>
        <dbReference type="EC" id="3.5.1.28"/>
    </reaction>
</comment>
<dbReference type="AlphaFoldDB" id="A0A4D6XK36"/>
<dbReference type="Proteomes" id="UP000298551">
    <property type="component" value="Chromosome"/>
</dbReference>
<dbReference type="SUPFAM" id="SSF55846">
    <property type="entry name" value="N-acetylmuramoyl-L-alanine amidase-like"/>
    <property type="match status" value="1"/>
</dbReference>
<comment type="similarity">
    <text evidence="2">Belongs to the N-acetylmuramoyl-L-alanine amidase 2 family.</text>
</comment>
<evidence type="ECO:0000313" key="8">
    <source>
        <dbReference type="Proteomes" id="UP000298551"/>
    </source>
</evidence>
<organism evidence="7 8">
    <name type="scientific">Pseudomonas putida</name>
    <name type="common">Arthrobacter siderocapsulatus</name>
    <dbReference type="NCBI Taxonomy" id="303"/>
    <lineage>
        <taxon>Bacteria</taxon>
        <taxon>Pseudomonadati</taxon>
        <taxon>Pseudomonadota</taxon>
        <taxon>Gammaproteobacteria</taxon>
        <taxon>Pseudomonadales</taxon>
        <taxon>Pseudomonadaceae</taxon>
        <taxon>Pseudomonas</taxon>
    </lineage>
</organism>
<dbReference type="GO" id="GO:0009253">
    <property type="term" value="P:peptidoglycan catabolic process"/>
    <property type="evidence" value="ECO:0007669"/>
    <property type="project" value="InterPro"/>
</dbReference>
<keyword evidence="5" id="KW-0961">Cell wall biogenesis/degradation</keyword>
<dbReference type="GO" id="GO:0008745">
    <property type="term" value="F:N-acetylmuramoyl-L-alanine amidase activity"/>
    <property type="evidence" value="ECO:0007669"/>
    <property type="project" value="UniProtKB-EC"/>
</dbReference>
<evidence type="ECO:0000256" key="4">
    <source>
        <dbReference type="ARBA" id="ARBA00022801"/>
    </source>
</evidence>
<dbReference type="CDD" id="cd06583">
    <property type="entry name" value="PGRP"/>
    <property type="match status" value="1"/>
</dbReference>
<dbReference type="RefSeq" id="WP_136916397.1">
    <property type="nucleotide sequence ID" value="NZ_CP039371.1"/>
</dbReference>
<dbReference type="InterPro" id="IPR036505">
    <property type="entry name" value="Amidase/PGRP_sf"/>
</dbReference>
<dbReference type="FunFam" id="3.40.80.10:FF:000003">
    <property type="entry name" value="N-acetylmuramoyl-L-alanine amidase"/>
    <property type="match status" value="1"/>
</dbReference>
<dbReference type="Gene3D" id="3.40.80.10">
    <property type="entry name" value="Peptidoglycan recognition protein-like"/>
    <property type="match status" value="1"/>
</dbReference>
<keyword evidence="4" id="KW-0378">Hydrolase</keyword>
<evidence type="ECO:0000256" key="3">
    <source>
        <dbReference type="ARBA" id="ARBA00011901"/>
    </source>
</evidence>
<sequence>MYDVDSTTYRSKAFNRRVRFLVFHYTAINFNGSVNALAKGSQVSAHYLLPTPADPSYQRAGFDRVRIFNLVDESERAWHSGVSAWGGRSNLNDTAIGIELVNEASVSNGQFTFAEYHPEQIAALIQLSRDILQRYPDISPTHVLGHSDIAIGRKSDPGAAFPWHTLHEAGIGAWYDDATKAQFQAQFASDMPKPEDVQAKLRTYGYSVPSQPSGSYMRSLFRAFQLHFRPGDHRGVVDAETVAILYALMQRYQS</sequence>
<dbReference type="SUPFAM" id="SSF47090">
    <property type="entry name" value="PGBD-like"/>
    <property type="match status" value="1"/>
</dbReference>
<protein>
    <recommendedName>
        <fullName evidence="3">N-acetylmuramoyl-L-alanine amidase</fullName>
        <ecNumber evidence="3">3.5.1.28</ecNumber>
    </recommendedName>
</protein>
<evidence type="ECO:0000256" key="1">
    <source>
        <dbReference type="ARBA" id="ARBA00001561"/>
    </source>
</evidence>
<evidence type="ECO:0000256" key="2">
    <source>
        <dbReference type="ARBA" id="ARBA00007553"/>
    </source>
</evidence>
<dbReference type="GO" id="GO:0019867">
    <property type="term" value="C:outer membrane"/>
    <property type="evidence" value="ECO:0007669"/>
    <property type="project" value="TreeGrafter"/>
</dbReference>
<name>A0A4D6XK36_PSEPU</name>
<dbReference type="InterPro" id="IPR002502">
    <property type="entry name" value="Amidase_domain"/>
</dbReference>
<dbReference type="InterPro" id="IPR036365">
    <property type="entry name" value="PGBD-like_sf"/>
</dbReference>
<feature type="domain" description="N-acetylmuramoyl-L-alanine amidase" evidence="6">
    <location>
        <begin position="6"/>
        <end position="158"/>
    </location>
</feature>
<reference evidence="8" key="1">
    <citation type="submission" date="2019-04" db="EMBL/GenBank/DDBJ databases">
        <title>Genome sequence of Pseudomonas putida 1290, an auxin catabolizing strain.</title>
        <authorList>
            <person name="Laird T.S."/>
            <person name="Leveau J.H.J."/>
        </authorList>
    </citation>
    <scope>NUCLEOTIDE SEQUENCE [LARGE SCALE GENOMIC DNA]</scope>
    <source>
        <strain evidence="8">1290</strain>
    </source>
</reference>
<dbReference type="InterPro" id="IPR051206">
    <property type="entry name" value="NAMLAA_amidase_2"/>
</dbReference>
<evidence type="ECO:0000259" key="6">
    <source>
        <dbReference type="SMART" id="SM00644"/>
    </source>
</evidence>
<proteinExistence type="inferred from homology"/>
<dbReference type="EMBL" id="CP039371">
    <property type="protein sequence ID" value="QCI14391.1"/>
    <property type="molecule type" value="Genomic_DNA"/>
</dbReference>